<dbReference type="Gene3D" id="1.20.120.350">
    <property type="entry name" value="Voltage-gated potassium channels. Chain C"/>
    <property type="match status" value="1"/>
</dbReference>
<dbReference type="InterPro" id="IPR031846">
    <property type="entry name" value="Hvcn1"/>
</dbReference>
<comment type="subcellular location">
    <subcellularLocation>
        <location evidence="1">Cell membrane</location>
        <topology evidence="1">Multi-pass membrane protein</topology>
    </subcellularLocation>
</comment>
<dbReference type="CDD" id="cd14686">
    <property type="entry name" value="bZIP"/>
    <property type="match status" value="1"/>
</dbReference>
<evidence type="ECO:0000259" key="15">
    <source>
        <dbReference type="Pfam" id="PF00520"/>
    </source>
</evidence>
<evidence type="ECO:0000256" key="11">
    <source>
        <dbReference type="ARBA" id="ARBA00023303"/>
    </source>
</evidence>
<name>A0A1W5DBS8_9LECA</name>
<keyword evidence="3" id="KW-0813">Transport</keyword>
<dbReference type="Proteomes" id="UP000192927">
    <property type="component" value="Unassembled WGS sequence"/>
</dbReference>
<evidence type="ECO:0000313" key="16">
    <source>
        <dbReference type="EMBL" id="KAA6410334.1"/>
    </source>
</evidence>
<reference evidence="18" key="2">
    <citation type="submission" date="2017-03" db="EMBL/GenBank/DDBJ databases">
        <authorList>
            <person name="Sharma R."/>
            <person name="Thines M."/>
        </authorList>
    </citation>
    <scope>NUCLEOTIDE SEQUENCE [LARGE SCALE GENOMIC DNA]</scope>
</reference>
<dbReference type="OrthoDB" id="427456at2759"/>
<evidence type="ECO:0000256" key="4">
    <source>
        <dbReference type="ARBA" id="ARBA00022475"/>
    </source>
</evidence>
<organism evidence="17 18">
    <name type="scientific">Lasallia pustulata</name>
    <dbReference type="NCBI Taxonomy" id="136370"/>
    <lineage>
        <taxon>Eukaryota</taxon>
        <taxon>Fungi</taxon>
        <taxon>Dikarya</taxon>
        <taxon>Ascomycota</taxon>
        <taxon>Pezizomycotina</taxon>
        <taxon>Lecanoromycetes</taxon>
        <taxon>OSLEUM clade</taxon>
        <taxon>Umbilicariomycetidae</taxon>
        <taxon>Umbilicariales</taxon>
        <taxon>Umbilicariaceae</taxon>
        <taxon>Lasallia</taxon>
    </lineage>
</organism>
<proteinExistence type="predicted"/>
<feature type="transmembrane region" description="Helical" evidence="14">
    <location>
        <begin position="103"/>
        <end position="127"/>
    </location>
</feature>
<evidence type="ECO:0000256" key="12">
    <source>
        <dbReference type="ARBA" id="ARBA00031989"/>
    </source>
</evidence>
<keyword evidence="4" id="KW-1003">Cell membrane</keyword>
<protein>
    <recommendedName>
        <fullName evidence="2">Voltage-gated hydrogen channel 1</fullName>
    </recommendedName>
    <alternativeName>
        <fullName evidence="12">Hydrogen voltage-gated channel 1</fullName>
    </alternativeName>
</protein>
<keyword evidence="18" id="KW-1185">Reference proteome</keyword>
<evidence type="ECO:0000313" key="18">
    <source>
        <dbReference type="Proteomes" id="UP000192927"/>
    </source>
</evidence>
<dbReference type="EMBL" id="VXIT01000009">
    <property type="protein sequence ID" value="KAA6410334.1"/>
    <property type="molecule type" value="Genomic_DNA"/>
</dbReference>
<evidence type="ECO:0000313" key="19">
    <source>
        <dbReference type="Proteomes" id="UP000324767"/>
    </source>
</evidence>
<sequence>MPADESQPLLRDDRQAQRDAENDHIHEHIVWLSPAGEDSVLHATRTQTQRFLTSKFGHYAVLLLVSLDVSCIFADFLISLYTCDQSCGKGNVVDKDWREAQNALGIVSLVFSCLFMAELLASIWAFGLPYFKSTFHCFDALVIVAGFIVDVCLKGILEEVGSIVVVLRLWRVFKIIEEFSAGAEERMDTLEERIDQLDTENKELKKELTAIKVNGSSDEADGSPK</sequence>
<evidence type="ECO:0000256" key="6">
    <source>
        <dbReference type="ARBA" id="ARBA00022882"/>
    </source>
</evidence>
<keyword evidence="5 14" id="KW-0812">Transmembrane</keyword>
<dbReference type="GO" id="GO:0034702">
    <property type="term" value="C:monoatomic ion channel complex"/>
    <property type="evidence" value="ECO:0007669"/>
    <property type="project" value="UniProtKB-KW"/>
</dbReference>
<evidence type="ECO:0000256" key="2">
    <source>
        <dbReference type="ARBA" id="ARBA00015897"/>
    </source>
</evidence>
<feature type="domain" description="Ion transport" evidence="15">
    <location>
        <begin position="81"/>
        <end position="178"/>
    </location>
</feature>
<keyword evidence="8 13" id="KW-0175">Coiled coil</keyword>
<evidence type="ECO:0000256" key="9">
    <source>
        <dbReference type="ARBA" id="ARBA00023065"/>
    </source>
</evidence>
<dbReference type="InterPro" id="IPR005821">
    <property type="entry name" value="Ion_trans_dom"/>
</dbReference>
<evidence type="ECO:0000256" key="1">
    <source>
        <dbReference type="ARBA" id="ARBA00004651"/>
    </source>
</evidence>
<accession>A0A1W5DBS8</accession>
<evidence type="ECO:0000256" key="10">
    <source>
        <dbReference type="ARBA" id="ARBA00023136"/>
    </source>
</evidence>
<keyword evidence="7 14" id="KW-1133">Transmembrane helix</keyword>
<dbReference type="AlphaFoldDB" id="A0A1W5DBS8"/>
<dbReference type="EMBL" id="FWEW01003740">
    <property type="protein sequence ID" value="SLM40614.1"/>
    <property type="molecule type" value="Genomic_DNA"/>
</dbReference>
<feature type="coiled-coil region" evidence="13">
    <location>
        <begin position="180"/>
        <end position="214"/>
    </location>
</feature>
<dbReference type="GO" id="GO:0005886">
    <property type="term" value="C:plasma membrane"/>
    <property type="evidence" value="ECO:0007669"/>
    <property type="project" value="UniProtKB-SubCell"/>
</dbReference>
<dbReference type="Proteomes" id="UP000324767">
    <property type="component" value="Unassembled WGS sequence"/>
</dbReference>
<dbReference type="GO" id="GO:0030171">
    <property type="term" value="F:voltage-gated proton channel activity"/>
    <property type="evidence" value="ECO:0007669"/>
    <property type="project" value="InterPro"/>
</dbReference>
<reference evidence="16 19" key="3">
    <citation type="submission" date="2019-09" db="EMBL/GenBank/DDBJ databases">
        <title>The hologenome of the rock-dwelling lichen Lasallia pustulata.</title>
        <authorList>
            <person name="Greshake Tzovaras B."/>
            <person name="Segers F."/>
            <person name="Bicker A."/>
            <person name="Dal Grande F."/>
            <person name="Otte J."/>
            <person name="Hankeln T."/>
            <person name="Schmitt I."/>
            <person name="Ebersberger I."/>
        </authorList>
    </citation>
    <scope>NUCLEOTIDE SEQUENCE [LARGE SCALE GENOMIC DNA]</scope>
    <source>
        <strain evidence="16">A1-1</strain>
    </source>
</reference>
<dbReference type="InterPro" id="IPR027359">
    <property type="entry name" value="Volt_channel_dom_sf"/>
</dbReference>
<feature type="transmembrane region" description="Helical" evidence="14">
    <location>
        <begin position="59"/>
        <end position="82"/>
    </location>
</feature>
<keyword evidence="9" id="KW-0406">Ion transport</keyword>
<dbReference type="PANTHER" id="PTHR46480:SF1">
    <property type="entry name" value="VOLTAGE-GATED HYDROGEN CHANNEL 1"/>
    <property type="match status" value="1"/>
</dbReference>
<gene>
    <name evidence="16" type="ORF">FRX48_05755</name>
</gene>
<dbReference type="Pfam" id="PF00520">
    <property type="entry name" value="Ion_trans"/>
    <property type="match status" value="1"/>
</dbReference>
<evidence type="ECO:0000313" key="17">
    <source>
        <dbReference type="EMBL" id="SLM40614.1"/>
    </source>
</evidence>
<evidence type="ECO:0000256" key="5">
    <source>
        <dbReference type="ARBA" id="ARBA00022692"/>
    </source>
</evidence>
<evidence type="ECO:0000256" key="8">
    <source>
        <dbReference type="ARBA" id="ARBA00023054"/>
    </source>
</evidence>
<reference evidence="17" key="1">
    <citation type="submission" date="2017-03" db="EMBL/GenBank/DDBJ databases">
        <authorList>
            <person name="Afonso C.L."/>
            <person name="Miller P.J."/>
            <person name="Scott M.A."/>
            <person name="Spackman E."/>
            <person name="Goraichik I."/>
            <person name="Dimitrov K.M."/>
            <person name="Suarez D.L."/>
            <person name="Swayne D.E."/>
        </authorList>
    </citation>
    <scope>NUCLEOTIDE SEQUENCE [LARGE SCALE GENOMIC DNA]</scope>
</reference>
<keyword evidence="6" id="KW-0851">Voltage-gated channel</keyword>
<evidence type="ECO:0000256" key="3">
    <source>
        <dbReference type="ARBA" id="ARBA00022448"/>
    </source>
</evidence>
<keyword evidence="11" id="KW-0407">Ion channel</keyword>
<evidence type="ECO:0000256" key="7">
    <source>
        <dbReference type="ARBA" id="ARBA00022989"/>
    </source>
</evidence>
<evidence type="ECO:0000256" key="14">
    <source>
        <dbReference type="SAM" id="Phobius"/>
    </source>
</evidence>
<evidence type="ECO:0000256" key="13">
    <source>
        <dbReference type="SAM" id="Coils"/>
    </source>
</evidence>
<keyword evidence="10 14" id="KW-0472">Membrane</keyword>
<dbReference type="PANTHER" id="PTHR46480">
    <property type="entry name" value="F20B24.22"/>
    <property type="match status" value="1"/>
</dbReference>